<evidence type="ECO:0000313" key="3">
    <source>
        <dbReference type="Proteomes" id="UP000003861"/>
    </source>
</evidence>
<evidence type="ECO:0000313" key="4">
    <source>
        <dbReference type="Proteomes" id="UP000015381"/>
    </source>
</evidence>
<sequence length="533" mass="61235">MSVRKRPRKLRASEREAHFAGGGIAGLAGAAFLIRDGNVPGENVHVYEKLDVMGGAMDGAGDPEEGYVIRGGRMFNFPAYECTWDLFRTIPSLEEPNISVKEEMNEFNRIHESDAETRLMSGSHRIDAAKNQLDTRHRLQLSRLAVIPEERLGDTRIEEWFSDDFFETNFWYVWATIFAFQPWHSVAEMRRYMYRFFHEFPRLHTMEGIDRTKYNQYDSMILPLRRWLDDKGVDFQYNTEVTDMDVVTSREGRTVERIHMETDDGHETVGVDPTDMVFVTNGSMTDGSDLGAMDEAPETNETGASWELWRNLAEDNPQFGNPEVFAGNVQETKWESFTVTLHNTDLFDHIVEFTQEEPGNGLTTYVDSNWLLSTVVAAQPHFANQPDDVTVFWGYALFPDRKGNYVEKKMSECTGREILEELCYHLDCEDRLPEMLEDVNCIPCMMPFITAHFQPRTPGDRPQVVPDGSNNLAFLGQYAEMERDVVFTVEYSVRSAMNAVYELLDLDKDDIPPVRKHYHDPSVLLDGVKAAYR</sequence>
<dbReference type="OrthoDB" id="87177at2157"/>
<evidence type="ECO:0000313" key="1">
    <source>
        <dbReference type="EMBL" id="CCQ32241.1"/>
    </source>
</evidence>
<reference evidence="2 3" key="2">
    <citation type="journal article" date="2013" name="PLoS ONE">
        <title>INDIGO - INtegrated Data Warehouse of MIcrobial GenOmes with Examples from the Red Sea Extremophiles.</title>
        <authorList>
            <person name="Alam I."/>
            <person name="Antunes A."/>
            <person name="Kamau A.A."/>
            <person name="Ba Alawi W."/>
            <person name="Kalkatawi M."/>
            <person name="Stingl U."/>
            <person name="Bajic V.B."/>
        </authorList>
    </citation>
    <scope>NUCLEOTIDE SEQUENCE [LARGE SCALE GENOMIC DNA]</scope>
    <source>
        <strain evidence="2 3">SARL4B</strain>
    </source>
</reference>
<dbReference type="InterPro" id="IPR010354">
    <property type="entry name" value="Oleate_hydratase"/>
</dbReference>
<dbReference type="eggNOG" id="arCOG01521">
    <property type="taxonomic scope" value="Archaea"/>
</dbReference>
<protein>
    <submittedName>
        <fullName evidence="1 2">Myosin-crossreactive antigen</fullName>
    </submittedName>
</protein>
<dbReference type="RefSeq" id="WP_008525148.1">
    <property type="nucleotide sequence ID" value="NC_021921.1"/>
</dbReference>
<dbReference type="SUPFAM" id="SSF51905">
    <property type="entry name" value="FAD/NAD(P)-binding domain"/>
    <property type="match status" value="1"/>
</dbReference>
<dbReference type="Proteomes" id="UP000015381">
    <property type="component" value="Chromosome I"/>
</dbReference>
<dbReference type="AlphaFoldDB" id="F7PPN8"/>
<dbReference type="GO" id="GO:0006631">
    <property type="term" value="P:fatty acid metabolic process"/>
    <property type="evidence" value="ECO:0007669"/>
    <property type="project" value="InterPro"/>
</dbReference>
<dbReference type="EMBL" id="AFNT02000012">
    <property type="protein sequence ID" value="ERJ06593.1"/>
    <property type="molecule type" value="Genomic_DNA"/>
</dbReference>
<organism evidence="2 3">
    <name type="scientific">Halorhabdus tiamatea SARL4B</name>
    <dbReference type="NCBI Taxonomy" id="1033806"/>
    <lineage>
        <taxon>Archaea</taxon>
        <taxon>Methanobacteriati</taxon>
        <taxon>Methanobacteriota</taxon>
        <taxon>Stenosarchaea group</taxon>
        <taxon>Halobacteria</taxon>
        <taxon>Halobacteriales</taxon>
        <taxon>Haloarculaceae</taxon>
        <taxon>Halorhabdus</taxon>
    </lineage>
</organism>
<dbReference type="STRING" id="1033806.HTIA_0090"/>
<name>F7PPN8_9EURY</name>
<dbReference type="KEGG" id="hti:HTIA_0090"/>
<keyword evidence="4" id="KW-1185">Reference proteome</keyword>
<dbReference type="Gene3D" id="3.50.50.60">
    <property type="entry name" value="FAD/NAD(P)-binding domain"/>
    <property type="match status" value="3"/>
</dbReference>
<evidence type="ECO:0000313" key="2">
    <source>
        <dbReference type="EMBL" id="ERJ06593.1"/>
    </source>
</evidence>
<dbReference type="GO" id="GO:0071949">
    <property type="term" value="F:FAD binding"/>
    <property type="evidence" value="ECO:0007669"/>
    <property type="project" value="InterPro"/>
</dbReference>
<dbReference type="NCBIfam" id="NF010584">
    <property type="entry name" value="PRK13977.1"/>
    <property type="match status" value="1"/>
</dbReference>
<accession>F7PPN8</accession>
<dbReference type="GO" id="GO:0050151">
    <property type="term" value="F:oleate hydratase activity"/>
    <property type="evidence" value="ECO:0007669"/>
    <property type="project" value="InterPro"/>
</dbReference>
<dbReference type="GeneID" id="23798563"/>
<reference evidence="1 4" key="3">
    <citation type="journal article" date="2014" name="Environ. Microbiol.">
        <title>Halorhabdus tiamatea: proteogenomics and glycosidase activity measurements identify the first cultivated euryarchaeon from a deep-sea anoxic brine lake as potential polysaccharide degrader.</title>
        <authorList>
            <person name="Werner J."/>
            <person name="Ferrer M."/>
            <person name="Michel G."/>
            <person name="Mann A.J."/>
            <person name="Huang S."/>
            <person name="Juarez S."/>
            <person name="Ciordia S."/>
            <person name="Albar J.P."/>
            <person name="Alcaide M."/>
            <person name="La Cono V."/>
            <person name="Yakimov M.M."/>
            <person name="Antunes A."/>
            <person name="Taborda M."/>
            <person name="Da Costa M.S."/>
            <person name="Amann R.I."/>
            <person name="Gloeckner F.O."/>
            <person name="Golyshina O.V."/>
            <person name="Golyshin P.N."/>
            <person name="Teeling H."/>
        </authorList>
    </citation>
    <scope>NUCLEOTIDE SEQUENCE [LARGE SCALE GENOMIC DNA]</scope>
    <source>
        <strain evidence="4">SARL4B</strain>
        <strain evidence="1">Type strain: SARL4B</strain>
    </source>
</reference>
<dbReference type="HOGENOM" id="CLU_024043_2_0_2"/>
<reference evidence="2 3" key="1">
    <citation type="journal article" date="2011" name="J. Bacteriol.">
        <title>Genome sequence of Halorhabdus tiamatea, the first archaeon isolated from a deep-sea anoxic brine lake.</title>
        <authorList>
            <person name="Antunes A."/>
            <person name="Alam I."/>
            <person name="Bajic V.B."/>
            <person name="Stingl U."/>
        </authorList>
    </citation>
    <scope>NUCLEOTIDE SEQUENCE [LARGE SCALE GENOMIC DNA]</scope>
    <source>
        <strain evidence="2 3">SARL4B</strain>
    </source>
</reference>
<dbReference type="PANTHER" id="PTHR37417:SF2">
    <property type="entry name" value="67 KDA MYOSIN-CROSS-REACTIVE ANTIGEN FAMILY PROTEIN (AFU_ORTHOLOGUE AFUA_5G09970)"/>
    <property type="match status" value="1"/>
</dbReference>
<dbReference type="Pfam" id="PF06100">
    <property type="entry name" value="MCRA"/>
    <property type="match status" value="1"/>
</dbReference>
<dbReference type="PATRIC" id="fig|1033806.12.peg.87"/>
<gene>
    <name evidence="2" type="ORF">HLRTI_001299</name>
    <name evidence="1" type="ORF">HTIA_0090</name>
</gene>
<dbReference type="Proteomes" id="UP000003861">
    <property type="component" value="Unassembled WGS sequence"/>
</dbReference>
<proteinExistence type="predicted"/>
<dbReference type="EMBL" id="HF571520">
    <property type="protein sequence ID" value="CCQ32241.1"/>
    <property type="molecule type" value="Genomic_DNA"/>
</dbReference>
<dbReference type="InterPro" id="IPR036188">
    <property type="entry name" value="FAD/NAD-bd_sf"/>
</dbReference>
<dbReference type="PANTHER" id="PTHR37417">
    <property type="entry name" value="67 KDA MYOSIN-CROSS-REACTIVE ANTIGEN FAMILY PROTEIN (AFU_ORTHOLOGUE AFUA_5G09970)"/>
    <property type="match status" value="1"/>
</dbReference>